<evidence type="ECO:0000313" key="1">
    <source>
        <dbReference type="EMBL" id="RIB00614.1"/>
    </source>
</evidence>
<dbReference type="Proteomes" id="UP000266673">
    <property type="component" value="Unassembled WGS sequence"/>
</dbReference>
<comment type="caution">
    <text evidence="1">The sequence shown here is derived from an EMBL/GenBank/DDBJ whole genome shotgun (WGS) entry which is preliminary data.</text>
</comment>
<evidence type="ECO:0000313" key="2">
    <source>
        <dbReference type="Proteomes" id="UP000266673"/>
    </source>
</evidence>
<reference evidence="1 2" key="1">
    <citation type="submission" date="2018-06" db="EMBL/GenBank/DDBJ databases">
        <title>Comparative genomics reveals the genomic features of Rhizophagus irregularis, R. cerebriforme, R. diaphanum and Gigaspora rosea, and their symbiotic lifestyle signature.</title>
        <authorList>
            <person name="Morin E."/>
            <person name="San Clemente H."/>
            <person name="Chen E.C.H."/>
            <person name="De La Providencia I."/>
            <person name="Hainaut M."/>
            <person name="Kuo A."/>
            <person name="Kohler A."/>
            <person name="Murat C."/>
            <person name="Tang N."/>
            <person name="Roy S."/>
            <person name="Loubradou J."/>
            <person name="Henrissat B."/>
            <person name="Grigoriev I.V."/>
            <person name="Corradi N."/>
            <person name="Roux C."/>
            <person name="Martin F.M."/>
        </authorList>
    </citation>
    <scope>NUCLEOTIDE SEQUENCE [LARGE SCALE GENOMIC DNA]</scope>
    <source>
        <strain evidence="1 2">DAOM 194757</strain>
    </source>
</reference>
<gene>
    <name evidence="1" type="ORF">C2G38_2233642</name>
</gene>
<accession>A0A397TS44</accession>
<dbReference type="EMBL" id="QKWP01003880">
    <property type="protein sequence ID" value="RIB00614.1"/>
    <property type="molecule type" value="Genomic_DNA"/>
</dbReference>
<dbReference type="AlphaFoldDB" id="A0A397TS44"/>
<dbReference type="OrthoDB" id="2417874at2759"/>
<keyword evidence="2" id="KW-1185">Reference proteome</keyword>
<name>A0A397TS44_9GLOM</name>
<proteinExistence type="predicted"/>
<protein>
    <submittedName>
        <fullName evidence="1">Uncharacterized protein</fullName>
    </submittedName>
</protein>
<sequence>MRAWPEWWKPYLAAWKRVEGSIVSNMNRWPWSLEDIYVANTKGLEYSVKKGTEYLNQKTLLPTAAQMNSQQREWDWIPNTKGLEYSVKKGTEYLNQKTLLPMVAQMNSQQREWDWIRMNWTSAHNTNGKWRMSSLSGIIQTWNTLVSSAKSVRKYGKPRTALRKE</sequence>
<organism evidence="1 2">
    <name type="scientific">Gigaspora rosea</name>
    <dbReference type="NCBI Taxonomy" id="44941"/>
    <lineage>
        <taxon>Eukaryota</taxon>
        <taxon>Fungi</taxon>
        <taxon>Fungi incertae sedis</taxon>
        <taxon>Mucoromycota</taxon>
        <taxon>Glomeromycotina</taxon>
        <taxon>Glomeromycetes</taxon>
        <taxon>Diversisporales</taxon>
        <taxon>Gigasporaceae</taxon>
        <taxon>Gigaspora</taxon>
    </lineage>
</organism>